<comment type="catalytic activity">
    <reaction evidence="10">
        <text>ATP + H2O = ADP + phosphate + H(+)</text>
        <dbReference type="Rhea" id="RHEA:13065"/>
        <dbReference type="ChEBI" id="CHEBI:15377"/>
        <dbReference type="ChEBI" id="CHEBI:15378"/>
        <dbReference type="ChEBI" id="CHEBI:30616"/>
        <dbReference type="ChEBI" id="CHEBI:43474"/>
        <dbReference type="ChEBI" id="CHEBI:456216"/>
        <dbReference type="EC" id="5.6.2.4"/>
    </reaction>
</comment>
<dbReference type="Pfam" id="PF13361">
    <property type="entry name" value="UvrD_C"/>
    <property type="match status" value="1"/>
</dbReference>
<evidence type="ECO:0000256" key="8">
    <source>
        <dbReference type="ARBA" id="ARBA00034617"/>
    </source>
</evidence>
<dbReference type="InterPro" id="IPR014016">
    <property type="entry name" value="UvrD-like_ATP-bd"/>
</dbReference>
<dbReference type="InterPro" id="IPR027417">
    <property type="entry name" value="P-loop_NTPase"/>
</dbReference>
<evidence type="ECO:0000256" key="4">
    <source>
        <dbReference type="ARBA" id="ARBA00022806"/>
    </source>
</evidence>
<evidence type="ECO:0000256" key="3">
    <source>
        <dbReference type="ARBA" id="ARBA00022801"/>
    </source>
</evidence>
<dbReference type="PROSITE" id="PS51217">
    <property type="entry name" value="UVRD_HELICASE_CTER"/>
    <property type="match status" value="1"/>
</dbReference>
<evidence type="ECO:0000256" key="10">
    <source>
        <dbReference type="ARBA" id="ARBA00048988"/>
    </source>
</evidence>
<evidence type="ECO:0000256" key="7">
    <source>
        <dbReference type="ARBA" id="ARBA00023235"/>
    </source>
</evidence>
<dbReference type="Gene3D" id="1.10.486.10">
    <property type="entry name" value="PCRA, domain 4"/>
    <property type="match status" value="1"/>
</dbReference>
<dbReference type="PANTHER" id="PTHR11070">
    <property type="entry name" value="UVRD / RECB / PCRA DNA HELICASE FAMILY MEMBER"/>
    <property type="match status" value="1"/>
</dbReference>
<dbReference type="CDD" id="cd17932">
    <property type="entry name" value="DEXQc_UvrD"/>
    <property type="match status" value="1"/>
</dbReference>
<evidence type="ECO:0000313" key="15">
    <source>
        <dbReference type="Proteomes" id="UP000218775"/>
    </source>
</evidence>
<dbReference type="PROSITE" id="PS51198">
    <property type="entry name" value="UVRD_HELICASE_ATP_BIND"/>
    <property type="match status" value="1"/>
</dbReference>
<dbReference type="EC" id="5.6.2.4" evidence="9"/>
<reference evidence="15" key="1">
    <citation type="submission" date="2017-08" db="EMBL/GenBank/DDBJ databases">
        <title>A dynamic microbial community with high functional redundancy inhabits the cold, oxic subseafloor aquifer.</title>
        <authorList>
            <person name="Tully B.J."/>
            <person name="Wheat C.G."/>
            <person name="Glazer B.T."/>
            <person name="Huber J.A."/>
        </authorList>
    </citation>
    <scope>NUCLEOTIDE SEQUENCE [LARGE SCALE GENOMIC DNA]</scope>
</reference>
<protein>
    <recommendedName>
        <fullName evidence="9">DNA 3'-5' helicase</fullName>
        <ecNumber evidence="9">5.6.2.4</ecNumber>
    </recommendedName>
</protein>
<organism evidence="14 15">
    <name type="scientific">Aerophobetes bacterium</name>
    <dbReference type="NCBI Taxonomy" id="2030807"/>
    <lineage>
        <taxon>Bacteria</taxon>
        <taxon>Candidatus Aerophobota</taxon>
    </lineage>
</organism>
<evidence type="ECO:0000313" key="14">
    <source>
        <dbReference type="EMBL" id="PCI75296.1"/>
    </source>
</evidence>
<keyword evidence="6" id="KW-0238">DNA-binding</keyword>
<keyword evidence="3 11" id="KW-0378">Hydrolase</keyword>
<evidence type="ECO:0000259" key="13">
    <source>
        <dbReference type="PROSITE" id="PS51217"/>
    </source>
</evidence>
<dbReference type="GO" id="GO:0005829">
    <property type="term" value="C:cytosol"/>
    <property type="evidence" value="ECO:0007669"/>
    <property type="project" value="TreeGrafter"/>
</dbReference>
<name>A0A2A4WYJ0_UNCAE</name>
<dbReference type="GO" id="GO:0043138">
    <property type="term" value="F:3'-5' DNA helicase activity"/>
    <property type="evidence" value="ECO:0007669"/>
    <property type="project" value="UniProtKB-EC"/>
</dbReference>
<feature type="domain" description="UvrD-like helicase C-terminal" evidence="13">
    <location>
        <begin position="276"/>
        <end position="554"/>
    </location>
</feature>
<dbReference type="InterPro" id="IPR013986">
    <property type="entry name" value="DExx_box_DNA_helicase_dom_sf"/>
</dbReference>
<comment type="caution">
    <text evidence="14">The sequence shown here is derived from an EMBL/GenBank/DDBJ whole genome shotgun (WGS) entry which is preliminary data.</text>
</comment>
<feature type="binding site" evidence="11">
    <location>
        <begin position="22"/>
        <end position="29"/>
    </location>
    <ligand>
        <name>ATP</name>
        <dbReference type="ChEBI" id="CHEBI:30616"/>
    </ligand>
</feature>
<gene>
    <name evidence="14" type="ORF">COB21_05815</name>
</gene>
<dbReference type="InterPro" id="IPR014017">
    <property type="entry name" value="DNA_helicase_UvrD-like_C"/>
</dbReference>
<evidence type="ECO:0000256" key="6">
    <source>
        <dbReference type="ARBA" id="ARBA00023125"/>
    </source>
</evidence>
<dbReference type="InterPro" id="IPR000212">
    <property type="entry name" value="DNA_helicase_UvrD/REP"/>
</dbReference>
<comment type="similarity">
    <text evidence="1">Belongs to the helicase family. UvrD subfamily.</text>
</comment>
<dbReference type="GO" id="GO:0033202">
    <property type="term" value="C:DNA helicase complex"/>
    <property type="evidence" value="ECO:0007669"/>
    <property type="project" value="TreeGrafter"/>
</dbReference>
<sequence length="700" mass="79535">MALNPQQKLAVSHVEGPMLVIAGAGSGKTKVVTSRICNLLNIGVPSSEIIALTFTNKAANEMRLRVQNQTNLQVWTSTFHALGVLILRESISHLGYDNSFTIYDAQDSLSLIQNCLVLLGQKKDRAIAKKCKMAISRSKNNLISAENFTPSSFEETEITGQVYSLYQKKLKEYGALDFDDLLYLPIALFKKEPEILASYQRRWRFLLIDEYQDTNKAQYQLIKCLAQTHQNIFTVGDPDQSIYSWRGADINNILSFEKDFPGAHVITLEENYRSTCHILNAAGGLITNNAQRYEKKLWSKQTGGEKVTIYYAQDERDEMRFIINTVMRCKENENLSFADMAIFYRTNAQSRLLEDAFLSQGIPYQIIGGVSFYERKEIKDLLAYVKVACFPSDAISFARVINLPKRGLGPSTCDKLYHAAAQSQMPILDFCIDLIHGNNSSVSLSKKQSAGVTEFVRILCLLQEKMKQNVAISDILKLAFDESGLTLSIKEDPETAQDRFANIDELLNKAISWEEERDETHSIYTFLEELSLNAQVKKEQQQALSMLTLHNSKGLEFPLCFVVGLEEDTLPHINCKDSVEGIEEERRLCYVGMTRAKRHLYLTSTSYKRIFGQSKFMTPSRFLSEIPEQYVQSNQSDFNDIEEDNEDAAIGKQVFHRDFGPGIIQRAYNTSLGLTYDIYFEDLQTTRSLVARYAKLQHGY</sequence>
<keyword evidence="5 11" id="KW-0067">ATP-binding</keyword>
<dbReference type="Pfam" id="PF00580">
    <property type="entry name" value="UvrD-helicase"/>
    <property type="match status" value="1"/>
</dbReference>
<dbReference type="GO" id="GO:0005524">
    <property type="term" value="F:ATP binding"/>
    <property type="evidence" value="ECO:0007669"/>
    <property type="project" value="UniProtKB-UniRule"/>
</dbReference>
<dbReference type="AlphaFoldDB" id="A0A2A4WYJ0"/>
<keyword evidence="7" id="KW-0413">Isomerase</keyword>
<dbReference type="GO" id="GO:0003677">
    <property type="term" value="F:DNA binding"/>
    <property type="evidence" value="ECO:0007669"/>
    <property type="project" value="UniProtKB-KW"/>
</dbReference>
<dbReference type="GO" id="GO:0016887">
    <property type="term" value="F:ATP hydrolysis activity"/>
    <property type="evidence" value="ECO:0007669"/>
    <property type="project" value="RHEA"/>
</dbReference>
<proteinExistence type="inferred from homology"/>
<evidence type="ECO:0000256" key="2">
    <source>
        <dbReference type="ARBA" id="ARBA00022741"/>
    </source>
</evidence>
<evidence type="ECO:0000256" key="11">
    <source>
        <dbReference type="PROSITE-ProRule" id="PRU00560"/>
    </source>
</evidence>
<dbReference type="SUPFAM" id="SSF52540">
    <property type="entry name" value="P-loop containing nucleoside triphosphate hydrolases"/>
    <property type="match status" value="1"/>
</dbReference>
<dbReference type="GO" id="GO:0000725">
    <property type="term" value="P:recombinational repair"/>
    <property type="evidence" value="ECO:0007669"/>
    <property type="project" value="TreeGrafter"/>
</dbReference>
<evidence type="ECO:0000256" key="9">
    <source>
        <dbReference type="ARBA" id="ARBA00034808"/>
    </source>
</evidence>
<dbReference type="EMBL" id="NVUK01000051">
    <property type="protein sequence ID" value="PCI75296.1"/>
    <property type="molecule type" value="Genomic_DNA"/>
</dbReference>
<accession>A0A2A4WYJ0</accession>
<dbReference type="PANTHER" id="PTHR11070:SF2">
    <property type="entry name" value="ATP-DEPENDENT DNA HELICASE SRS2"/>
    <property type="match status" value="1"/>
</dbReference>
<dbReference type="Gene3D" id="3.40.50.300">
    <property type="entry name" value="P-loop containing nucleotide triphosphate hydrolases"/>
    <property type="match status" value="2"/>
</dbReference>
<evidence type="ECO:0000256" key="5">
    <source>
        <dbReference type="ARBA" id="ARBA00022840"/>
    </source>
</evidence>
<feature type="domain" description="UvrD-like helicase ATP-binding" evidence="12">
    <location>
        <begin position="1"/>
        <end position="275"/>
    </location>
</feature>
<dbReference type="Proteomes" id="UP000218775">
    <property type="component" value="Unassembled WGS sequence"/>
</dbReference>
<evidence type="ECO:0000256" key="1">
    <source>
        <dbReference type="ARBA" id="ARBA00009922"/>
    </source>
</evidence>
<keyword evidence="2 11" id="KW-0547">Nucleotide-binding</keyword>
<dbReference type="Gene3D" id="1.10.10.160">
    <property type="match status" value="1"/>
</dbReference>
<comment type="catalytic activity">
    <reaction evidence="8">
        <text>Couples ATP hydrolysis with the unwinding of duplex DNA by translocating in the 3'-5' direction.</text>
        <dbReference type="EC" id="5.6.2.4"/>
    </reaction>
</comment>
<keyword evidence="4 11" id="KW-0347">Helicase</keyword>
<evidence type="ECO:0000259" key="12">
    <source>
        <dbReference type="PROSITE" id="PS51198"/>
    </source>
</evidence>